<keyword evidence="1" id="KW-1133">Transmembrane helix</keyword>
<dbReference type="EMBL" id="PHFL01000070">
    <property type="protein sequence ID" value="RFM23146.1"/>
    <property type="molecule type" value="Genomic_DNA"/>
</dbReference>
<feature type="transmembrane region" description="Helical" evidence="1">
    <location>
        <begin position="21"/>
        <end position="41"/>
    </location>
</feature>
<name>A0A395LWZ7_9BACT</name>
<feature type="transmembrane region" description="Helical" evidence="1">
    <location>
        <begin position="446"/>
        <end position="469"/>
    </location>
</feature>
<accession>A0A395LWZ7</accession>
<dbReference type="AlphaFoldDB" id="A0A395LWZ7"/>
<dbReference type="PANTHER" id="PTHR43471:SF1">
    <property type="entry name" value="ABC TRANSPORTER PERMEASE PROTEIN NOSY-RELATED"/>
    <property type="match status" value="1"/>
</dbReference>
<dbReference type="GO" id="GO:0140359">
    <property type="term" value="F:ABC-type transporter activity"/>
    <property type="evidence" value="ECO:0007669"/>
    <property type="project" value="InterPro"/>
</dbReference>
<proteinExistence type="predicted"/>
<reference evidence="2 3" key="1">
    <citation type="journal article" date="2011" name="ISME J.">
        <title>Community ecology of hot spring cyanobacterial mats: predominant populations and their functional potential.</title>
        <authorList>
            <person name="Klatt C.G."/>
            <person name="Wood J.M."/>
            <person name="Rusch D.B."/>
            <person name="Bateson M.M."/>
            <person name="Hamamura N."/>
            <person name="Heidelberg J.F."/>
            <person name="Grossman A.R."/>
            <person name="Bhaya D."/>
            <person name="Cohan F.M."/>
            <person name="Kuhl M."/>
            <person name="Bryant D.A."/>
            <person name="Ward D.M."/>
        </authorList>
    </citation>
    <scope>NUCLEOTIDE SEQUENCE [LARGE SCALE GENOMIC DNA]</scope>
    <source>
        <strain evidence="2">OS</strain>
    </source>
</reference>
<evidence type="ECO:0000313" key="2">
    <source>
        <dbReference type="EMBL" id="RFM23146.1"/>
    </source>
</evidence>
<feature type="transmembrane region" description="Helical" evidence="1">
    <location>
        <begin position="239"/>
        <end position="261"/>
    </location>
</feature>
<dbReference type="GO" id="GO:0005886">
    <property type="term" value="C:plasma membrane"/>
    <property type="evidence" value="ECO:0007669"/>
    <property type="project" value="UniProtKB-SubCell"/>
</dbReference>
<feature type="transmembrane region" description="Helical" evidence="1">
    <location>
        <begin position="178"/>
        <end position="198"/>
    </location>
</feature>
<evidence type="ECO:0000313" key="3">
    <source>
        <dbReference type="Proteomes" id="UP000266389"/>
    </source>
</evidence>
<feature type="transmembrane region" description="Helical" evidence="1">
    <location>
        <begin position="210"/>
        <end position="233"/>
    </location>
</feature>
<dbReference type="PANTHER" id="PTHR43471">
    <property type="entry name" value="ABC TRANSPORTER PERMEASE"/>
    <property type="match status" value="1"/>
</dbReference>
<gene>
    <name evidence="2" type="ORF">D0433_12835</name>
</gene>
<feature type="transmembrane region" description="Helical" evidence="1">
    <location>
        <begin position="126"/>
        <end position="148"/>
    </location>
</feature>
<dbReference type="Pfam" id="PF12040">
    <property type="entry name" value="DUF3526"/>
    <property type="match status" value="1"/>
</dbReference>
<protein>
    <submittedName>
        <fullName evidence="2">DUF3526 domain-containing protein</fullName>
    </submittedName>
</protein>
<dbReference type="InterPro" id="IPR021913">
    <property type="entry name" value="DUF3526"/>
</dbReference>
<dbReference type="Pfam" id="PF12679">
    <property type="entry name" value="ABC2_membrane_2"/>
    <property type="match status" value="1"/>
</dbReference>
<sequence>MILTVAKKELTETLRDGRFRWSAGIVLVLLLASLFTSWRYVSTEITERELAKQGERERWLNQDEKNPHSAAHYGNYAFKPKHLLSALDEGTDAYTGVAVLLEAHHQNQFEYRKAADATPVQRFGDLTAAVTMQLLIPLLIILTAFSAFTREREQGTLKLLMSLGVPMPQLAFGKLLGVFAALLLILIPATLIGSLVLMQSANLSFEPMRYSAMIGAYLAFFAVWCALALAVSAKASSSQVSLVILLGIWFAQSFLAPKLFIDLAEQRYPVPSLRTFNQQVRNDIRGGIDGHNPADKRRKELEARLLKEYGVDSVHKLPVNFDAIAMQEGEEYASKVFDKHFGNLYRRYDEQSRFYQWAGVLSPTISIQMLSMAIAGSDFWHHRHFAESAEAYRRVLVKALNMDMAYHSKTGDWEYKAGKALWEKIPAFEYTAPSLTWAIENVVQSLWILAAWLLASLVGLIVSVANISVL</sequence>
<evidence type="ECO:0000256" key="1">
    <source>
        <dbReference type="SAM" id="Phobius"/>
    </source>
</evidence>
<keyword evidence="1" id="KW-0472">Membrane</keyword>
<keyword evidence="1" id="KW-0812">Transmembrane</keyword>
<dbReference type="Proteomes" id="UP000266389">
    <property type="component" value="Unassembled WGS sequence"/>
</dbReference>
<organism evidence="2 3">
    <name type="scientific">Candidatus Thermochlorobacter aerophilus</name>
    <dbReference type="NCBI Taxonomy" id="1868324"/>
    <lineage>
        <taxon>Bacteria</taxon>
        <taxon>Pseudomonadati</taxon>
        <taxon>Chlorobiota</taxon>
        <taxon>Chlorobiia</taxon>
        <taxon>Chlorobiales</taxon>
        <taxon>Candidatus Thermochlorobacteriaceae</taxon>
        <taxon>Candidatus Thermochlorobacter</taxon>
    </lineage>
</organism>
<comment type="caution">
    <text evidence="2">The sequence shown here is derived from an EMBL/GenBank/DDBJ whole genome shotgun (WGS) entry which is preliminary data.</text>
</comment>
<feature type="transmembrane region" description="Helical" evidence="1">
    <location>
        <begin position="354"/>
        <end position="375"/>
    </location>
</feature>